<dbReference type="GO" id="GO:0016787">
    <property type="term" value="F:hydrolase activity"/>
    <property type="evidence" value="ECO:0007669"/>
    <property type="project" value="UniProtKB-KW"/>
</dbReference>
<proteinExistence type="predicted"/>
<dbReference type="InterPro" id="IPR006047">
    <property type="entry name" value="GH13_cat_dom"/>
</dbReference>
<name>A0A9X3EVJ5_9BACT</name>
<evidence type="ECO:0000256" key="1">
    <source>
        <dbReference type="SAM" id="MobiDB-lite"/>
    </source>
</evidence>
<feature type="region of interest" description="Disordered" evidence="1">
    <location>
        <begin position="709"/>
        <end position="736"/>
    </location>
</feature>
<feature type="region of interest" description="Disordered" evidence="1">
    <location>
        <begin position="402"/>
        <end position="421"/>
    </location>
</feature>
<keyword evidence="3" id="KW-0378">Hydrolase</keyword>
<feature type="compositionally biased region" description="Polar residues" evidence="1">
    <location>
        <begin position="132"/>
        <end position="145"/>
    </location>
</feature>
<evidence type="ECO:0000313" key="4">
    <source>
        <dbReference type="Proteomes" id="UP001150924"/>
    </source>
</evidence>
<dbReference type="Pfam" id="PF00128">
    <property type="entry name" value="Alpha-amylase"/>
    <property type="match status" value="1"/>
</dbReference>
<feature type="compositionally biased region" description="Low complexity" evidence="1">
    <location>
        <begin position="146"/>
        <end position="177"/>
    </location>
</feature>
<dbReference type="SUPFAM" id="SSF51445">
    <property type="entry name" value="(Trans)glycosidases"/>
    <property type="match status" value="1"/>
</dbReference>
<dbReference type="SUPFAM" id="SSF81296">
    <property type="entry name" value="E set domains"/>
    <property type="match status" value="1"/>
</dbReference>
<dbReference type="InterPro" id="IPR013780">
    <property type="entry name" value="Glyco_hydro_b"/>
</dbReference>
<dbReference type="Gene3D" id="2.60.40.1180">
    <property type="entry name" value="Golgi alpha-mannosidase II"/>
    <property type="match status" value="1"/>
</dbReference>
<comment type="caution">
    <text evidence="3">The sequence shown here is derived from an EMBL/GenBank/DDBJ whole genome shotgun (WGS) entry which is preliminary data.</text>
</comment>
<feature type="domain" description="Glycosyl hydrolase family 13 catalytic" evidence="2">
    <location>
        <begin position="394"/>
        <end position="804"/>
    </location>
</feature>
<feature type="compositionally biased region" description="Basic and acidic residues" evidence="1">
    <location>
        <begin position="709"/>
        <end position="722"/>
    </location>
</feature>
<organism evidence="3 4">
    <name type="scientific">Nannocystis pusilla</name>
    <dbReference type="NCBI Taxonomy" id="889268"/>
    <lineage>
        <taxon>Bacteria</taxon>
        <taxon>Pseudomonadati</taxon>
        <taxon>Myxococcota</taxon>
        <taxon>Polyangia</taxon>
        <taxon>Nannocystales</taxon>
        <taxon>Nannocystaceae</taxon>
        <taxon>Nannocystis</taxon>
    </lineage>
</organism>
<dbReference type="PANTHER" id="PTHR10357">
    <property type="entry name" value="ALPHA-AMYLASE FAMILY MEMBER"/>
    <property type="match status" value="1"/>
</dbReference>
<keyword evidence="4" id="KW-1185">Reference proteome</keyword>
<dbReference type="InterPro" id="IPR017853">
    <property type="entry name" value="GH"/>
</dbReference>
<dbReference type="SMART" id="SM00642">
    <property type="entry name" value="Aamy"/>
    <property type="match status" value="1"/>
</dbReference>
<dbReference type="Proteomes" id="UP001150924">
    <property type="component" value="Unassembled WGS sequence"/>
</dbReference>
<sequence>MFAVPDVLALLVDLRLLGCERVLLSSVTLPALRSTRSAPQPLLLGRAKRVRCGSAAIAAAAIEVDASRASRATEEERVMTRPHYRAGADAVSSRGVLLSSARMERPPIRLLPALLLLGACSSGAPTPGETDGATTGGLTNNPSSFPGTDAAPTAPTDPTTGTTTGTTDGPTSTTDDPTGGGALACPTHFRFDPPSGGDSPRVAGEWHGFDLASATWLEGPDPDGMYQGTVDLPPGLHGYKVVYSQGGADQWVLDPGQGRRKYVGGTENSAILVPDCRLPGVDVVASQPERPGPGAGVYKATLRYVDGLAGAGPAVGDFTASLRTGSDTRPLTGEEFVVDPATGDITIALADLPDGKHRVTLTVASADGHHSEPILLPFWIEAEAFRWDDALVYMVLTDRFRDGEPGDSPGPTAMADPRGDWDGGDLEGLRAAIADGTLDELGVRAIWLTPFQTGPQDAFKAADGVHWVTGYHGYWPIRAREVDPRLGGEAALSAMIDEAHRHGIRVLQDYVINHVHAEHEYMQAHPEWFRTGCVCGTPGCDWTEKALECMFADYLPDIDHSVGEANAQFVADAAWWLDEFDLDGLRVDAVKHVEEAATRNLAAAVREGFERAGTKYFLMGETAMGWSDCDDPCNDDNYGTIARYIGPFGLDGQFDFVLYHGVSYRTFAWGDSGMLHADYWVRHGLDKWPAGAVMTPYIGSHDTPRFVSHADYRGQDGQHDKGVPGNQWDNTAVAPSDPEPYRRARLALTWLFGLPGAPLLYYGDEYGQWGGADPNNRLMWRPEDELSADELATLAHTRKLGTARQQLAPLRRGAYVPLYADEDTLVFGRKIADGDAAIVALTRAGAPQMVTVDAGPALGFAAATELTDALAGGKATVTALGKLSFTIPAGGSLIFAP</sequence>
<dbReference type="RefSeq" id="WP_267768495.1">
    <property type="nucleotide sequence ID" value="NZ_JAPNKE010000002.1"/>
</dbReference>
<dbReference type="AlphaFoldDB" id="A0A9X3EVJ5"/>
<dbReference type="InterPro" id="IPR014756">
    <property type="entry name" value="Ig_E-set"/>
</dbReference>
<gene>
    <name evidence="3" type="ORF">OV079_12405</name>
</gene>
<dbReference type="Gene3D" id="3.20.20.80">
    <property type="entry name" value="Glycosidases"/>
    <property type="match status" value="1"/>
</dbReference>
<reference evidence="3" key="1">
    <citation type="submission" date="2022-11" db="EMBL/GenBank/DDBJ databases">
        <title>Minimal conservation of predation-associated metabolite biosynthetic gene clusters underscores biosynthetic potential of Myxococcota including descriptions for ten novel species: Archangium lansinium sp. nov., Myxococcus landrumus sp. nov., Nannocystis bai.</title>
        <authorList>
            <person name="Ahearne A."/>
            <person name="Stevens C."/>
            <person name="Phillips K."/>
        </authorList>
    </citation>
    <scope>NUCLEOTIDE SEQUENCE</scope>
    <source>
        <strain evidence="3">Na p29</strain>
    </source>
</reference>
<dbReference type="EMBL" id="JAPNKE010000002">
    <property type="protein sequence ID" value="MCY1006348.1"/>
    <property type="molecule type" value="Genomic_DNA"/>
</dbReference>
<protein>
    <submittedName>
        <fullName evidence="3">Alpha-amylase family glycosyl hydrolase</fullName>
    </submittedName>
</protein>
<dbReference type="InterPro" id="IPR013783">
    <property type="entry name" value="Ig-like_fold"/>
</dbReference>
<dbReference type="Gene3D" id="2.60.40.10">
    <property type="entry name" value="Immunoglobulins"/>
    <property type="match status" value="1"/>
</dbReference>
<evidence type="ECO:0000313" key="3">
    <source>
        <dbReference type="EMBL" id="MCY1006348.1"/>
    </source>
</evidence>
<dbReference type="GO" id="GO:0005975">
    <property type="term" value="P:carbohydrate metabolic process"/>
    <property type="evidence" value="ECO:0007669"/>
    <property type="project" value="InterPro"/>
</dbReference>
<evidence type="ECO:0000259" key="2">
    <source>
        <dbReference type="SMART" id="SM00642"/>
    </source>
</evidence>
<feature type="region of interest" description="Disordered" evidence="1">
    <location>
        <begin position="125"/>
        <end position="204"/>
    </location>
</feature>
<accession>A0A9X3EVJ5</accession>